<comment type="caution">
    <text evidence="1">The sequence shown here is derived from an EMBL/GenBank/DDBJ whole genome shotgun (WGS) entry which is preliminary data.</text>
</comment>
<dbReference type="Gene3D" id="3.80.10.10">
    <property type="entry name" value="Ribonuclease Inhibitor"/>
    <property type="match status" value="1"/>
</dbReference>
<dbReference type="InterPro" id="IPR036047">
    <property type="entry name" value="F-box-like_dom_sf"/>
</dbReference>
<evidence type="ECO:0000313" key="2">
    <source>
        <dbReference type="Proteomes" id="UP001457282"/>
    </source>
</evidence>
<dbReference type="AlphaFoldDB" id="A0AAW1W188"/>
<dbReference type="InterPro" id="IPR032675">
    <property type="entry name" value="LRR_dom_sf"/>
</dbReference>
<accession>A0AAW1W188</accession>
<dbReference type="EMBL" id="JBEDUW010000007">
    <property type="protein sequence ID" value="KAK9914233.1"/>
    <property type="molecule type" value="Genomic_DNA"/>
</dbReference>
<sequence>MQDGSSKRRMQQKEDDDSDSLVTIGRWNDLDTDILRKIFKYFDCLHYEKPEDVSACQVSALVHSSAVCSAWGSVLCDPRLWNTLDFSNMKSDFIRTIQPPYIHVNSRSDEAFSLVLKASLSLSRRNITTLIFHPQLYVSDDQLVYTARRCPNLKRLILPGGNRIKKTGFCEAIRNWKDLESLTIPGLMHPSSIIEEISSSCRNFSELKIKGCFDVRFASTLVGAHLPNLKVLSLRCSLIVREALITLLDDLAQLEVLNISHCVLLSEPPRPDKPLQIVQELDEVILERAARLQRFITCEQIEQCIMCQRATFYEGNVKWYKYEEGLWKQDEVKSLAV</sequence>
<evidence type="ECO:0000313" key="1">
    <source>
        <dbReference type="EMBL" id="KAK9914233.1"/>
    </source>
</evidence>
<name>A0AAW1W188_RUBAR</name>
<dbReference type="Proteomes" id="UP001457282">
    <property type="component" value="Unassembled WGS sequence"/>
</dbReference>
<gene>
    <name evidence="1" type="ORF">M0R45_038023</name>
</gene>
<dbReference type="SUPFAM" id="SSF52047">
    <property type="entry name" value="RNI-like"/>
    <property type="match status" value="1"/>
</dbReference>
<proteinExistence type="predicted"/>
<evidence type="ECO:0008006" key="3">
    <source>
        <dbReference type="Google" id="ProtNLM"/>
    </source>
</evidence>
<dbReference type="SUPFAM" id="SSF81383">
    <property type="entry name" value="F-box domain"/>
    <property type="match status" value="1"/>
</dbReference>
<reference evidence="1 2" key="1">
    <citation type="journal article" date="2023" name="G3 (Bethesda)">
        <title>A chromosome-length genome assembly and annotation of blackberry (Rubus argutus, cv. 'Hillquist').</title>
        <authorList>
            <person name="Bruna T."/>
            <person name="Aryal R."/>
            <person name="Dudchenko O."/>
            <person name="Sargent D.J."/>
            <person name="Mead D."/>
            <person name="Buti M."/>
            <person name="Cavallini A."/>
            <person name="Hytonen T."/>
            <person name="Andres J."/>
            <person name="Pham M."/>
            <person name="Weisz D."/>
            <person name="Mascagni F."/>
            <person name="Usai G."/>
            <person name="Natali L."/>
            <person name="Bassil N."/>
            <person name="Fernandez G.E."/>
            <person name="Lomsadze A."/>
            <person name="Armour M."/>
            <person name="Olukolu B."/>
            <person name="Poorten T."/>
            <person name="Britton C."/>
            <person name="Davik J."/>
            <person name="Ashrafi H."/>
            <person name="Aiden E.L."/>
            <person name="Borodovsky M."/>
            <person name="Worthington M."/>
        </authorList>
    </citation>
    <scope>NUCLEOTIDE SEQUENCE [LARGE SCALE GENOMIC DNA]</scope>
    <source>
        <strain evidence="1">PI 553951</strain>
    </source>
</reference>
<dbReference type="PANTHER" id="PTHR38926:SF13">
    <property type="entry name" value="F-BOX DOMAIN CONTAINING PROTEIN, EXPRESSED"/>
    <property type="match status" value="1"/>
</dbReference>
<protein>
    <recommendedName>
        <fullName evidence="3">F-box domain-containing protein</fullName>
    </recommendedName>
</protein>
<dbReference type="PANTHER" id="PTHR38926">
    <property type="entry name" value="F-BOX DOMAIN CONTAINING PROTEIN, EXPRESSED"/>
    <property type="match status" value="1"/>
</dbReference>
<keyword evidence="2" id="KW-1185">Reference proteome</keyword>
<organism evidence="1 2">
    <name type="scientific">Rubus argutus</name>
    <name type="common">Southern blackberry</name>
    <dbReference type="NCBI Taxonomy" id="59490"/>
    <lineage>
        <taxon>Eukaryota</taxon>
        <taxon>Viridiplantae</taxon>
        <taxon>Streptophyta</taxon>
        <taxon>Embryophyta</taxon>
        <taxon>Tracheophyta</taxon>
        <taxon>Spermatophyta</taxon>
        <taxon>Magnoliopsida</taxon>
        <taxon>eudicotyledons</taxon>
        <taxon>Gunneridae</taxon>
        <taxon>Pentapetalae</taxon>
        <taxon>rosids</taxon>
        <taxon>fabids</taxon>
        <taxon>Rosales</taxon>
        <taxon>Rosaceae</taxon>
        <taxon>Rosoideae</taxon>
        <taxon>Rosoideae incertae sedis</taxon>
        <taxon>Rubus</taxon>
    </lineage>
</organism>
<dbReference type="Gene3D" id="1.20.1280.50">
    <property type="match status" value="1"/>
</dbReference>